<dbReference type="Proteomes" id="UP000246078">
    <property type="component" value="Unassembled WGS sequence"/>
</dbReference>
<dbReference type="SMART" id="SM00060">
    <property type="entry name" value="FN3"/>
    <property type="match status" value="3"/>
</dbReference>
<dbReference type="InterPro" id="IPR036116">
    <property type="entry name" value="FN3_sf"/>
</dbReference>
<dbReference type="VEuPathDB" id="TriTrypDB:TCDM_00766"/>
<dbReference type="VEuPathDB" id="TriTrypDB:TcCLB.508641.280"/>
<organism evidence="2 3">
    <name type="scientific">Trypanosoma cruzi</name>
    <dbReference type="NCBI Taxonomy" id="5693"/>
    <lineage>
        <taxon>Eukaryota</taxon>
        <taxon>Discoba</taxon>
        <taxon>Euglenozoa</taxon>
        <taxon>Kinetoplastea</taxon>
        <taxon>Metakinetoplastina</taxon>
        <taxon>Trypanosomatida</taxon>
        <taxon>Trypanosomatidae</taxon>
        <taxon>Trypanosoma</taxon>
        <taxon>Schizotrypanum</taxon>
    </lineage>
</organism>
<dbReference type="VEuPathDB" id="TriTrypDB:TcBrA4_0009550"/>
<dbReference type="Gene3D" id="2.60.40.10">
    <property type="entry name" value="Immunoglobulins"/>
    <property type="match status" value="1"/>
</dbReference>
<dbReference type="VEuPathDB" id="TriTrypDB:TcYC6_0082120"/>
<feature type="domain" description="Fibronectin type-III" evidence="1">
    <location>
        <begin position="1487"/>
        <end position="1589"/>
    </location>
</feature>
<dbReference type="VEuPathDB" id="TriTrypDB:BCY84_02313"/>
<dbReference type="InterPro" id="IPR013783">
    <property type="entry name" value="Ig-like_fold"/>
</dbReference>
<dbReference type="VEuPathDB" id="TriTrypDB:TCSYLVIO_001466"/>
<dbReference type="SUPFAM" id="SSF49265">
    <property type="entry name" value="Fibronectin type III"/>
    <property type="match status" value="1"/>
</dbReference>
<dbReference type="PROSITE" id="PS50853">
    <property type="entry name" value="FN3"/>
    <property type="match status" value="1"/>
</dbReference>
<sequence length="1951" mass="216703">MADLGDDVSTSGIMDCLYTLYAGSNEGGIIIDPTVSDSPALVVATFGKPPASPAVVLEHTYDEAFFVSDLMKTYPFSKFMLVTYTDEATPASGPTYVGAPSEGWLEQLPPQFCCLNLFRFQRHVMFAPLVCEVNDYWIRELRELSYNLHNPQQLVVHLFLRTGFRIKLEALCHLVAECHWIGNENLVALLLQRMAAWTDKDSQTSFTDPSSAVSGTLQVRCKAHLERVCHFFPKYGMLELGFRINGVTLPQDDYGADVRRDLLPKQQLQKKSPLWLLVLHACGSGRTRRSMDEVQWLLEQLTLDDVVFVSLAGVVVVQPSHAKEAICQWEANKESTREHNKKHRLPLRVAMLEMWAQARAVLRHWRHERHCRLVRGGPAVDIRIVILFFAPSNCGSVDELSISSIRHRSAFYRVPVFSVVTPERVKNSCALLELCLLTQGRILCSAGDVADFQSNMPTEEACKNLIRTTLQTIRDISHMNSALFLVANHSSGRPAELLRTSKIFGETITALLRSDTPIRTRSGRYLLLGPIQKETELPVYISHHLYEDLDTANTGLRMMVFAYAIDKGEYEVVPIRSLGSLKETAPPERVWWARLRFAMALLDDMQARRMASDIRPRHLFECDTESRYVTYSIGDIHLARKGERCGLLLASWILSQCTTRSAGGLEDAMPSSIASPSPDLSHALLRREDEGWWAMPPAVPFFLHCIPRPFVNLLWTNFPVHGAYASSVAAILSRTFPFKPIELEASSLSSSATLALESLRCNNAVVRLASVKHVPVLVEAQARYIVLFRVDLSTERMKMRQLIPAHLSGDLVKSIAHEFRDLGFSEVYCVVHLALRRAPSFWVSQDDVVVADGIVFSTPFATVRSVKIISVTHNSVEVEWSGSASSVKLICWPLPWNGLRNVNTLPLVSSNVHEPVIVEHDFSSRCVITELRPCTVYVLEVRPVERGDDRSIVKGFLWSEGVEMYFATCVEHTKGSLKLDSVTPSATGFSLAFSYPIFTRVAVLSSSKMLELRITPTISTTASPYGEQSVRTQKKDDGVECVLASFSIHGSGPIFVDVLFDVEIRPIRPQEGADRKRGWSAYSVSPQREEVGPFEVVSELWCASRSPRVAEMEWQGASISFNVYVKSCSSLGEDVCVFKRVVSGLGPLCLTLDNLEPCTKYMATVKTASGTETVSTEFFTPPEPPLRDAVIATSNMASLLLRVQIPESDVDQKFTSVTILPLKVFLSNSDGASTSTVASYSNVPVGQPIVLGLVANWRPGSTDSIRSVPNYLFAVTDVSCSTNPDESVMLAWTCAAMHHHSPLKIKLNGELFVPGARNEIRVVMLPLTPVRISFHGPAIIPEVSSIFLLPRPPSLNPSNCSVSAVIGGAVGVHISRTLCASLLRLLRDVKEVVRVFLCVSISETMEKEEIELHVDESGMNGVVARVLVSNCPRKRRMTLCVRLQENDNYCYDNFLLSHKTEEAALLSRPISLIPQALSEPFTVSIAPPACIQGLHVTALRPTSVTLAWTLPGRRDLDTAEHDDIYFTVRCAAEEHHGRAFGQNLRLPAHSVNFGGLSPATPYIVTFSEYEDDIDKGIRLVTPHELTNDTLSEMLLSVNASLAWGDREGTMTVESGSGHAVTEAVALRLTLPPAKCVFWTIFSHLAWFGEETVDCDPASPCFCVCAFMQVAAVAESGRSLHLWSHTDESQAQTASHVFPIGQGEMAAPLPHLDVKWRTNVRHVPRLQEDFSSSPAEAATNTIMSTAINTTSMNTPSEQRILVDVVGCPKLQSMDKDHCTVEWNGSCASYTVHWRVDPTGAIHTETVVREPGRRPQLTVDIRSLRFTVVLFCVQGAVDVSNCALFTVLVPFILTGPRLCSQDEEEKEEEEENARKQTHRDLSSDLVKVEWHRDVGPNMPHERKESVCSLSVIDRSNNVWVKGFTEMLGDRFSGKSPDPFSITWLNPVVHLRSH</sequence>
<comment type="caution">
    <text evidence="2">The sequence shown here is derived from an EMBL/GenBank/DDBJ whole genome shotgun (WGS) entry which is preliminary data.</text>
</comment>
<name>A0A2V2VXK5_TRYCR</name>
<dbReference type="VEuPathDB" id="TriTrypDB:TCDM_00765"/>
<dbReference type="EMBL" id="PRFC01000212">
    <property type="protein sequence ID" value="PWU99968.1"/>
    <property type="molecule type" value="Genomic_DNA"/>
</dbReference>
<dbReference type="InterPro" id="IPR003961">
    <property type="entry name" value="FN3_dom"/>
</dbReference>
<reference evidence="2 3" key="1">
    <citation type="journal article" date="2018" name="Microb. Genom.">
        <title>Expanding an expanded genome: long-read sequencing of Trypanosoma cruzi.</title>
        <authorList>
            <person name="Berna L."/>
            <person name="Rodriguez M."/>
            <person name="Chiribao M.L."/>
            <person name="Parodi-Talice A."/>
            <person name="Pita S."/>
            <person name="Rijo G."/>
            <person name="Alvarez-Valin F."/>
            <person name="Robello C."/>
        </authorList>
    </citation>
    <scope>NUCLEOTIDE SEQUENCE [LARGE SCALE GENOMIC DNA]</scope>
    <source>
        <strain evidence="2 3">TCC</strain>
    </source>
</reference>
<dbReference type="VEuPathDB" id="TriTrypDB:Tc_MARK_302"/>
<evidence type="ECO:0000313" key="2">
    <source>
        <dbReference type="EMBL" id="PWU99968.1"/>
    </source>
</evidence>
<accession>A0A2V2VXK5</accession>
<evidence type="ECO:0000313" key="3">
    <source>
        <dbReference type="Proteomes" id="UP000246078"/>
    </source>
</evidence>
<dbReference type="VEuPathDB" id="TriTrypDB:Tc_MARK_303"/>
<dbReference type="CDD" id="cd00063">
    <property type="entry name" value="FN3"/>
    <property type="match status" value="1"/>
</dbReference>
<dbReference type="VEuPathDB" id="TriTrypDB:C4B63_28g160"/>
<dbReference type="VEuPathDB" id="TriTrypDB:C4B63_28g161"/>
<evidence type="ECO:0000259" key="1">
    <source>
        <dbReference type="PROSITE" id="PS50853"/>
    </source>
</evidence>
<dbReference type="VEuPathDB" id="TriTrypDB:TcCL_NonESM04434"/>
<dbReference type="VEuPathDB" id="TriTrypDB:ECC02_003512"/>
<protein>
    <recommendedName>
        <fullName evidence="1">Fibronectin type-III domain-containing protein</fullName>
    </recommendedName>
</protein>
<dbReference type="VEuPathDB" id="TriTrypDB:C4B63_28g159"/>
<dbReference type="VEuPathDB" id="TriTrypDB:TcCLB.506203.120"/>
<dbReference type="VEuPathDB" id="TriTrypDB:C3747_212g39"/>
<dbReference type="VEuPathDB" id="TriTrypDB:TCDM_00764"/>
<gene>
    <name evidence="2" type="ORF">C3747_212g39</name>
</gene>
<dbReference type="OrthoDB" id="241167at2759"/>
<dbReference type="VEuPathDB" id="TriTrypDB:TcG_00676"/>
<proteinExistence type="predicted"/>